<dbReference type="PANTHER" id="PTHR11176">
    <property type="entry name" value="BOULE-RELATED"/>
    <property type="match status" value="1"/>
</dbReference>
<dbReference type="GO" id="GO:0051321">
    <property type="term" value="P:meiotic cell cycle"/>
    <property type="evidence" value="ECO:0007669"/>
    <property type="project" value="UniProtKB-ARBA"/>
</dbReference>
<dbReference type="SUPFAM" id="SSF54928">
    <property type="entry name" value="RNA-binding domain, RBD"/>
    <property type="match status" value="1"/>
</dbReference>
<feature type="region of interest" description="Disordered" evidence="9">
    <location>
        <begin position="220"/>
        <end position="287"/>
    </location>
</feature>
<dbReference type="SMART" id="SM00360">
    <property type="entry name" value="RRM"/>
    <property type="match status" value="1"/>
</dbReference>
<dbReference type="GO" id="GO:0008494">
    <property type="term" value="F:translation activator activity"/>
    <property type="evidence" value="ECO:0007669"/>
    <property type="project" value="TreeGrafter"/>
</dbReference>
<keyword evidence="5" id="KW-0810">Translation regulation</keyword>
<dbReference type="InterPro" id="IPR012677">
    <property type="entry name" value="Nucleotide-bd_a/b_plait_sf"/>
</dbReference>
<organism evidence="11 12">
    <name type="scientific">Trichonephila clavata</name>
    <name type="common">Joro spider</name>
    <name type="synonym">Nephila clavata</name>
    <dbReference type="NCBI Taxonomy" id="2740835"/>
    <lineage>
        <taxon>Eukaryota</taxon>
        <taxon>Metazoa</taxon>
        <taxon>Ecdysozoa</taxon>
        <taxon>Arthropoda</taxon>
        <taxon>Chelicerata</taxon>
        <taxon>Arachnida</taxon>
        <taxon>Araneae</taxon>
        <taxon>Araneomorphae</taxon>
        <taxon>Entelegynae</taxon>
        <taxon>Araneoidea</taxon>
        <taxon>Nephilidae</taxon>
        <taxon>Trichonephila</taxon>
    </lineage>
</organism>
<evidence type="ECO:0000256" key="3">
    <source>
        <dbReference type="ARBA" id="ARBA00022490"/>
    </source>
</evidence>
<evidence type="ECO:0000256" key="5">
    <source>
        <dbReference type="ARBA" id="ARBA00022845"/>
    </source>
</evidence>
<dbReference type="Proteomes" id="UP000887116">
    <property type="component" value="Unassembled WGS sequence"/>
</dbReference>
<keyword evidence="3" id="KW-0963">Cytoplasm</keyword>
<evidence type="ECO:0000313" key="11">
    <source>
        <dbReference type="EMBL" id="GFQ85886.1"/>
    </source>
</evidence>
<dbReference type="CDD" id="cd12412">
    <property type="entry name" value="RRM_DAZL_BOULE"/>
    <property type="match status" value="1"/>
</dbReference>
<keyword evidence="12" id="KW-1185">Reference proteome</keyword>
<comment type="caution">
    <text evidence="11">The sequence shown here is derived from an EMBL/GenBank/DDBJ whole genome shotgun (WGS) entry which is preliminary data.</text>
</comment>
<dbReference type="GO" id="GO:0007283">
    <property type="term" value="P:spermatogenesis"/>
    <property type="evidence" value="ECO:0007669"/>
    <property type="project" value="UniProtKB-KW"/>
</dbReference>
<evidence type="ECO:0000313" key="12">
    <source>
        <dbReference type="Proteomes" id="UP000887116"/>
    </source>
</evidence>
<evidence type="ECO:0000259" key="10">
    <source>
        <dbReference type="PROSITE" id="PS50102"/>
    </source>
</evidence>
<keyword evidence="4" id="KW-0221">Differentiation</keyword>
<dbReference type="Pfam" id="PF00076">
    <property type="entry name" value="RRM_1"/>
    <property type="match status" value="1"/>
</dbReference>
<dbReference type="Gene3D" id="3.30.70.330">
    <property type="match status" value="1"/>
</dbReference>
<reference evidence="11" key="1">
    <citation type="submission" date="2020-07" db="EMBL/GenBank/DDBJ databases">
        <title>Multicomponent nature underlies the extraordinary mechanical properties of spider dragline silk.</title>
        <authorList>
            <person name="Kono N."/>
            <person name="Nakamura H."/>
            <person name="Mori M."/>
            <person name="Yoshida Y."/>
            <person name="Ohtoshi R."/>
            <person name="Malay A.D."/>
            <person name="Moran D.A.P."/>
            <person name="Tomita M."/>
            <person name="Numata K."/>
            <person name="Arakawa K."/>
        </authorList>
    </citation>
    <scope>NUCLEOTIDE SEQUENCE</scope>
</reference>
<protein>
    <submittedName>
        <fullName evidence="11">Protein boule</fullName>
    </submittedName>
</protein>
<dbReference type="PANTHER" id="PTHR11176:SF57">
    <property type="entry name" value="PROTEIN BOULE"/>
    <property type="match status" value="1"/>
</dbReference>
<keyword evidence="6" id="KW-0744">Spermatogenesis</keyword>
<evidence type="ECO:0000256" key="9">
    <source>
        <dbReference type="SAM" id="MobiDB-lite"/>
    </source>
</evidence>
<dbReference type="GO" id="GO:0030154">
    <property type="term" value="P:cell differentiation"/>
    <property type="evidence" value="ECO:0007669"/>
    <property type="project" value="UniProtKB-KW"/>
</dbReference>
<keyword evidence="7 8" id="KW-0694">RNA-binding</keyword>
<dbReference type="GO" id="GO:0070935">
    <property type="term" value="P:3'-UTR-mediated mRNA stabilization"/>
    <property type="evidence" value="ECO:0007669"/>
    <property type="project" value="TreeGrafter"/>
</dbReference>
<dbReference type="InterPro" id="IPR000504">
    <property type="entry name" value="RRM_dom"/>
</dbReference>
<evidence type="ECO:0000256" key="6">
    <source>
        <dbReference type="ARBA" id="ARBA00022871"/>
    </source>
</evidence>
<dbReference type="InterPro" id="IPR035979">
    <property type="entry name" value="RBD_domain_sf"/>
</dbReference>
<dbReference type="PROSITE" id="PS50102">
    <property type="entry name" value="RRM"/>
    <property type="match status" value="1"/>
</dbReference>
<keyword evidence="2" id="KW-0217">Developmental protein</keyword>
<dbReference type="GO" id="GO:0045948">
    <property type="term" value="P:positive regulation of translational initiation"/>
    <property type="evidence" value="ECO:0007669"/>
    <property type="project" value="TreeGrafter"/>
</dbReference>
<feature type="domain" description="RRM" evidence="10">
    <location>
        <begin position="58"/>
        <end position="135"/>
    </location>
</feature>
<gene>
    <name evidence="11" type="primary">bol</name>
    <name evidence="11" type="ORF">TNCT_158481</name>
</gene>
<dbReference type="GO" id="GO:0003730">
    <property type="term" value="F:mRNA 3'-UTR binding"/>
    <property type="evidence" value="ECO:0007669"/>
    <property type="project" value="TreeGrafter"/>
</dbReference>
<name>A0A8X6FPW6_TRICU</name>
<dbReference type="GO" id="GO:0005737">
    <property type="term" value="C:cytoplasm"/>
    <property type="evidence" value="ECO:0007669"/>
    <property type="project" value="UniProtKB-SubCell"/>
</dbReference>
<evidence type="ECO:0000256" key="8">
    <source>
        <dbReference type="PROSITE-ProRule" id="PRU00176"/>
    </source>
</evidence>
<comment type="subcellular location">
    <subcellularLocation>
        <location evidence="1">Cytoplasm</location>
    </subcellularLocation>
</comment>
<evidence type="ECO:0000256" key="7">
    <source>
        <dbReference type="ARBA" id="ARBA00022884"/>
    </source>
</evidence>
<proteinExistence type="predicted"/>
<feature type="compositionally biased region" description="Polar residues" evidence="9">
    <location>
        <begin position="265"/>
        <end position="285"/>
    </location>
</feature>
<feature type="compositionally biased region" description="Basic and acidic residues" evidence="9">
    <location>
        <begin position="250"/>
        <end position="264"/>
    </location>
</feature>
<evidence type="ECO:0000256" key="4">
    <source>
        <dbReference type="ARBA" id="ARBA00022782"/>
    </source>
</evidence>
<dbReference type="OrthoDB" id="762982at2759"/>
<evidence type="ECO:0000256" key="1">
    <source>
        <dbReference type="ARBA" id="ARBA00004496"/>
    </source>
</evidence>
<dbReference type="FunFam" id="3.30.70.330:FF:000167">
    <property type="entry name" value="protein boule-like isoform X1"/>
    <property type="match status" value="1"/>
</dbReference>
<dbReference type="InterPro" id="IPR034988">
    <property type="entry name" value="DAZ_BOULE_RRM"/>
</dbReference>
<dbReference type="EMBL" id="BMAO01022987">
    <property type="protein sequence ID" value="GFQ85886.1"/>
    <property type="molecule type" value="Genomic_DNA"/>
</dbReference>
<sequence>MKQVPLIFTFPKPNIVHELQPLQSKIFQSKTDLYDLATGGRDDSRGANVLKNGTPVPNSIFVGGISSSTTEDDLRNLFSKFGNVKATKVLFDKAGISRGYGFVTFETEDEADKVLKQAERFVLKEQKLNIAPAVKKQPYSRTLEASSVHNASIIWPGQPPSRIPSGFARESMYYPQTPWPFMWPQFYFQQQYPYPSISQAGIPHYLYPITPTEYPFQQVAGSDYSETSSADSGESIKNRSKPATSTPHLNDYDRGRSGRTKQSDAHNTNMSKYNGGNIENPSNCMHSAPMSHLHHPVFAKTLNGVPVMPYPSSMVMGSPTILYVKDGNESENVLTELGFLHSPILPGTLTPPTTPLVQFPCDFGANTSFESTRKN</sequence>
<dbReference type="AlphaFoldDB" id="A0A8X6FPW6"/>
<evidence type="ECO:0000256" key="2">
    <source>
        <dbReference type="ARBA" id="ARBA00022473"/>
    </source>
</evidence>
<accession>A0A8X6FPW6</accession>